<proteinExistence type="predicted"/>
<dbReference type="PROSITE" id="PS01360">
    <property type="entry name" value="ZF_MYND_1"/>
    <property type="match status" value="1"/>
</dbReference>
<reference evidence="6 7" key="1">
    <citation type="submission" date="2022-05" db="EMBL/GenBank/DDBJ databases">
        <authorList>
            <consortium name="Genoscope - CEA"/>
            <person name="William W."/>
        </authorList>
    </citation>
    <scope>NUCLEOTIDE SEQUENCE [LARGE SCALE GENOMIC DNA]</scope>
</reference>
<dbReference type="SMART" id="SM00710">
    <property type="entry name" value="PbH1"/>
    <property type="match status" value="5"/>
</dbReference>
<gene>
    <name evidence="6" type="ORF">PEVE_00015041</name>
</gene>
<evidence type="ECO:0000313" key="6">
    <source>
        <dbReference type="EMBL" id="CAH3183751.1"/>
    </source>
</evidence>
<sequence>MNISEDQKRWVVIGIAFNKLVPHIRPFVEQSLQAEYQSLKSSHNIHSQTPPGILKNHPKHLKYENINSNSGHKLSSGKFDFSKFDYKVSSHVDFAKLYLQPFMAKFSAFDGKCDGSAVLLLLGEVPVFSHAIQSSAKTVREHVRNEWAHCNFTDWDAVKFQSCFKEMQQLVQSLGLPPADETRLLSELNDWETKGTEFCVNSPLDSTLLNLVHNEVLQLYSNLDDFVCQFKEGNDLLKSQFLEVKQNLQQLLDLPQNFKQVEYDVQTLKQEVADLKGTPAKSQECAKPPSFFGALERNVYFTGRTKELENLVERFFSVSDNMPESRGSIGRKANVHGICGLGGCGKSSLAFEYAWRNLERYPGGVYVVNGESDNSMRASFEKLFVLFVNNVQSNHIDESKQFDQLMTVFLSWLGNVKDRWLLIVDNMDQQELSHCAWTLFLGQWKTNSSGDILVTSRRNVRSLCEDLHLPSERCFELNPFALGESVEFLKTRTGLAFCREDQDKEGKELALELGGLPLALEQAAAHIKALKCPIKSYLQQYRSQKWTLLNTKSAKPLTEIYNKERLAVKTTWLLNFSSIESNEEDKDLGKAAGFFMKIAAYLCPDRIPLELLNTGSPEIEHEYLKKRLKMPVGNKQIVDLLVRFSLFKQNLDGTLSIHRLVQETLRDCCDNEGGTHMVLSSATRILHRAFLDCKSGPYYPNVHTQNWQDLARKIQNGVRGIPFSSFFTDDLMQCEGKRWKNLSLNAFSLCWYLLEDSCLKPPFLCEESSRLFCEAAFYCYSLGMESLGDRLQQLALEVLCAVEDPVSYDRDDLMKLTRIPVPFVDSLILSASLGYCPLTKELCNKTFDLHFVETPNEKFGGAVKAFMSEAKDAFSRGDFHASADLYTEIVQMSGFGDNIRGNFDRIRPHLVPLGEILCSRGIAHMKMGNCDIAVNDFNAATSVDIQHYRAYYWKTYALCKLVQSGRTELTSRAQAAMAILHLMFANSKSGDIKKLQTKFPELLVGAKYTFVSQVSQLKKLETLSAVRNSFFVIILAGGCYDLKKLVVCGGRYCFVGLPGTSVLLNCINGVCLSQGSFLFENIEFITNHLCDSEKLESLTLTGRHRANTAELSSEAGKTPIPAIEANNVKSLVIAHCQIKGLLRCSGIVINNTQWSDEQRSVVVRSSEVTSCSGPGLQIHDNKPFCHISIQCNNLYANLYGVVIDSPSHFSLEKNYISGNNLSGVVVVGASEGKLKGNTLFDNGKHGIFLNKTNAVLEENVCVKNLGWGILCCGESNLDCKENVLEDNLLGGIRTLLNGKGKVSIQRCVFRGNKGPAVFPAAANELSRLELDWKQSILNSRKNELLYLWFFLEGTLPNCGSIGEFNSPVQMENKVSDVSDVQFHIVSNFCSSCSKTLQEDSEMVECYRCRIARYCSKKCCESAKAVHYPVCEAILEANKYMNSVKEFCSLSSTSLHVQDNDQTGSDVFLCVIASLALAPGLGPRNNYEDPNTSFELTLVACPQRNLWTWIGCPFIRRFVLTHGIHIPDRVADVKAACALASFGHESEITVYTHRIFPLEKVPNALNLVDETL</sequence>
<organism evidence="6 7">
    <name type="scientific">Porites evermanni</name>
    <dbReference type="NCBI Taxonomy" id="104178"/>
    <lineage>
        <taxon>Eukaryota</taxon>
        <taxon>Metazoa</taxon>
        <taxon>Cnidaria</taxon>
        <taxon>Anthozoa</taxon>
        <taxon>Hexacorallia</taxon>
        <taxon>Scleractinia</taxon>
        <taxon>Fungiina</taxon>
        <taxon>Poritidae</taxon>
        <taxon>Porites</taxon>
    </lineage>
</organism>
<dbReference type="InterPro" id="IPR011990">
    <property type="entry name" value="TPR-like_helical_dom_sf"/>
</dbReference>
<dbReference type="PANTHER" id="PTHR35205:SF1">
    <property type="entry name" value="ZU5 DOMAIN-CONTAINING PROTEIN"/>
    <property type="match status" value="1"/>
</dbReference>
<accession>A0ABN8RW99</accession>
<dbReference type="NCBIfam" id="TIGR03804">
    <property type="entry name" value="para_beta_helix"/>
    <property type="match status" value="1"/>
</dbReference>
<protein>
    <recommendedName>
        <fullName evidence="5">MYND-type domain-containing protein</fullName>
    </recommendedName>
</protein>
<comment type="caution">
    <text evidence="6">The sequence shown here is derived from an EMBL/GenBank/DDBJ whole genome shotgun (WGS) entry which is preliminary data.</text>
</comment>
<dbReference type="InterPro" id="IPR006626">
    <property type="entry name" value="PbH1"/>
</dbReference>
<dbReference type="EMBL" id="CALNXI010002149">
    <property type="protein sequence ID" value="CAH3183751.1"/>
    <property type="molecule type" value="Genomic_DNA"/>
</dbReference>
<dbReference type="PANTHER" id="PTHR35205">
    <property type="entry name" value="NB-ARC AND TPR DOMAIN PROTEIN"/>
    <property type="match status" value="1"/>
</dbReference>
<dbReference type="InterPro" id="IPR027417">
    <property type="entry name" value="P-loop_NTPase"/>
</dbReference>
<dbReference type="InterPro" id="IPR039448">
    <property type="entry name" value="Beta_helix"/>
</dbReference>
<dbReference type="PROSITE" id="PS50865">
    <property type="entry name" value="ZF_MYND_2"/>
    <property type="match status" value="1"/>
</dbReference>
<dbReference type="Gene3D" id="3.40.50.300">
    <property type="entry name" value="P-loop containing nucleotide triphosphate hydrolases"/>
    <property type="match status" value="1"/>
</dbReference>
<dbReference type="SUPFAM" id="SSF48452">
    <property type="entry name" value="TPR-like"/>
    <property type="match status" value="1"/>
</dbReference>
<dbReference type="Pfam" id="PF13229">
    <property type="entry name" value="Beta_helix"/>
    <property type="match status" value="1"/>
</dbReference>
<evidence type="ECO:0000256" key="1">
    <source>
        <dbReference type="ARBA" id="ARBA00022723"/>
    </source>
</evidence>
<feature type="non-terminal residue" evidence="6">
    <location>
        <position position="1571"/>
    </location>
</feature>
<name>A0ABN8RW99_9CNID</name>
<keyword evidence="3" id="KW-0862">Zinc</keyword>
<dbReference type="Gene3D" id="1.25.40.10">
    <property type="entry name" value="Tetratricopeptide repeat domain"/>
    <property type="match status" value="1"/>
</dbReference>
<dbReference type="Gene3D" id="2.160.20.10">
    <property type="entry name" value="Single-stranded right-handed beta-helix, Pectin lyase-like"/>
    <property type="match status" value="1"/>
</dbReference>
<dbReference type="InterPro" id="IPR022441">
    <property type="entry name" value="Para_beta_helix_rpt-2"/>
</dbReference>
<evidence type="ECO:0000256" key="4">
    <source>
        <dbReference type="PROSITE-ProRule" id="PRU00134"/>
    </source>
</evidence>
<dbReference type="InterPro" id="IPR011050">
    <property type="entry name" value="Pectin_lyase_fold/virulence"/>
</dbReference>
<evidence type="ECO:0000256" key="2">
    <source>
        <dbReference type="ARBA" id="ARBA00022771"/>
    </source>
</evidence>
<dbReference type="SUPFAM" id="SSF52540">
    <property type="entry name" value="P-loop containing nucleoside triphosphate hydrolases"/>
    <property type="match status" value="1"/>
</dbReference>
<dbReference type="Proteomes" id="UP001159427">
    <property type="component" value="Unassembled WGS sequence"/>
</dbReference>
<keyword evidence="1" id="KW-0479">Metal-binding</keyword>
<evidence type="ECO:0000256" key="3">
    <source>
        <dbReference type="ARBA" id="ARBA00022833"/>
    </source>
</evidence>
<evidence type="ECO:0000313" key="7">
    <source>
        <dbReference type="Proteomes" id="UP001159427"/>
    </source>
</evidence>
<dbReference type="SUPFAM" id="SSF51126">
    <property type="entry name" value="Pectin lyase-like"/>
    <property type="match status" value="1"/>
</dbReference>
<keyword evidence="2 4" id="KW-0863">Zinc-finger</keyword>
<feature type="domain" description="MYND-type" evidence="5">
    <location>
        <begin position="1389"/>
        <end position="1430"/>
    </location>
</feature>
<dbReference type="InterPro" id="IPR002893">
    <property type="entry name" value="Znf_MYND"/>
</dbReference>
<keyword evidence="7" id="KW-1185">Reference proteome</keyword>
<dbReference type="InterPro" id="IPR012334">
    <property type="entry name" value="Pectin_lyas_fold"/>
</dbReference>
<evidence type="ECO:0000259" key="5">
    <source>
        <dbReference type="PROSITE" id="PS50865"/>
    </source>
</evidence>